<comment type="caution">
    <text evidence="2">The sequence shown here is derived from an EMBL/GenBank/DDBJ whole genome shotgun (WGS) entry which is preliminary data.</text>
</comment>
<protein>
    <submittedName>
        <fullName evidence="2">Rubrerythrin-like domain-containing protein</fullName>
    </submittedName>
</protein>
<evidence type="ECO:0000259" key="1">
    <source>
        <dbReference type="Pfam" id="PF23455"/>
    </source>
</evidence>
<dbReference type="SUPFAM" id="SSF57802">
    <property type="entry name" value="Rubredoxin-like"/>
    <property type="match status" value="1"/>
</dbReference>
<dbReference type="EMBL" id="JBHSXI010000020">
    <property type="protein sequence ID" value="MFC6890260.1"/>
    <property type="molecule type" value="Genomic_DNA"/>
</dbReference>
<evidence type="ECO:0000313" key="2">
    <source>
        <dbReference type="EMBL" id="MFC6890260.1"/>
    </source>
</evidence>
<keyword evidence="3" id="KW-1185">Reference proteome</keyword>
<evidence type="ECO:0000313" key="3">
    <source>
        <dbReference type="Proteomes" id="UP001596333"/>
    </source>
</evidence>
<dbReference type="RefSeq" id="WP_379769970.1">
    <property type="nucleotide sequence ID" value="NZ_JBHSXI010000020.1"/>
</dbReference>
<accession>A0ABD5ULJ4</accession>
<feature type="domain" description="DUF7129" evidence="1">
    <location>
        <begin position="9"/>
        <end position="46"/>
    </location>
</feature>
<dbReference type="InterPro" id="IPR055553">
    <property type="entry name" value="DUF7129"/>
</dbReference>
<proteinExistence type="predicted"/>
<dbReference type="Proteomes" id="UP001596333">
    <property type="component" value="Unassembled WGS sequence"/>
</dbReference>
<reference evidence="2 3" key="1">
    <citation type="journal article" date="2019" name="Int. J. Syst. Evol. Microbiol.">
        <title>The Global Catalogue of Microorganisms (GCM) 10K type strain sequencing project: providing services to taxonomists for standard genome sequencing and annotation.</title>
        <authorList>
            <consortium name="The Broad Institute Genomics Platform"/>
            <consortium name="The Broad Institute Genome Sequencing Center for Infectious Disease"/>
            <person name="Wu L."/>
            <person name="Ma J."/>
        </authorList>
    </citation>
    <scope>NUCLEOTIDE SEQUENCE [LARGE SCALE GENOMIC DNA]</scope>
    <source>
        <strain evidence="2 3">Y73</strain>
    </source>
</reference>
<dbReference type="Pfam" id="PF23455">
    <property type="entry name" value="DUF7129"/>
    <property type="match status" value="1"/>
</dbReference>
<dbReference type="AlphaFoldDB" id="A0ABD5ULJ4"/>
<sequence>MRDASQNPDTESPYECFECGNVVLSETSPGKCPDCAGEMRNRRMPIE</sequence>
<dbReference type="NCBIfam" id="NF033497">
    <property type="entry name" value="rubre_like_arch"/>
    <property type="match status" value="1"/>
</dbReference>
<name>A0ABD5ULJ4_9EURY</name>
<organism evidence="2 3">
    <name type="scientific">Halorubrum trueperi</name>
    <dbReference type="NCBI Taxonomy" id="2004704"/>
    <lineage>
        <taxon>Archaea</taxon>
        <taxon>Methanobacteriati</taxon>
        <taxon>Methanobacteriota</taxon>
        <taxon>Stenosarchaea group</taxon>
        <taxon>Halobacteria</taxon>
        <taxon>Halobacteriales</taxon>
        <taxon>Haloferacaceae</taxon>
        <taxon>Halorubrum</taxon>
    </lineage>
</organism>
<gene>
    <name evidence="2" type="ORF">ACFQEY_14770</name>
</gene>